<protein>
    <submittedName>
        <fullName evidence="2">Uncharacterized protein</fullName>
    </submittedName>
</protein>
<evidence type="ECO:0000256" key="1">
    <source>
        <dbReference type="SAM" id="MobiDB-lite"/>
    </source>
</evidence>
<dbReference type="Pfam" id="PF20174">
    <property type="entry name" value="DUF6540"/>
    <property type="match status" value="1"/>
</dbReference>
<evidence type="ECO:0000313" key="2">
    <source>
        <dbReference type="EMBL" id="KAG5994854.1"/>
    </source>
</evidence>
<evidence type="ECO:0000313" key="3">
    <source>
        <dbReference type="Proteomes" id="UP000748025"/>
    </source>
</evidence>
<gene>
    <name evidence="2" type="ORF">E4U43_003164</name>
</gene>
<keyword evidence="3" id="KW-1185">Reference proteome</keyword>
<dbReference type="AlphaFoldDB" id="A0A9P7N796"/>
<organism evidence="2 3">
    <name type="scientific">Claviceps pusilla</name>
    <dbReference type="NCBI Taxonomy" id="123648"/>
    <lineage>
        <taxon>Eukaryota</taxon>
        <taxon>Fungi</taxon>
        <taxon>Dikarya</taxon>
        <taxon>Ascomycota</taxon>
        <taxon>Pezizomycotina</taxon>
        <taxon>Sordariomycetes</taxon>
        <taxon>Hypocreomycetidae</taxon>
        <taxon>Hypocreales</taxon>
        <taxon>Clavicipitaceae</taxon>
        <taxon>Claviceps</taxon>
    </lineage>
</organism>
<dbReference type="OrthoDB" id="1658288at2759"/>
<comment type="caution">
    <text evidence="2">The sequence shown here is derived from an EMBL/GenBank/DDBJ whole genome shotgun (WGS) entry which is preliminary data.</text>
</comment>
<sequence length="185" mass="20658">MPCRSVYLAKSRASPGQRTHFAIFIPNAADENKDLSKDFKTGSPKGTVIHVVGEPVMMGYALEFKRNDERGLCRDMREMVFLGKVDSKDIYDPPFTTPCQEACPRQRLEREAAMVAPPPRGQNVRAPIDGVTTKRCQEWTMEYLSRLEERGLISPGAVAIAQSHRDSPTHGIFGQKATGHERNAQ</sequence>
<feature type="region of interest" description="Disordered" evidence="1">
    <location>
        <begin position="163"/>
        <end position="185"/>
    </location>
</feature>
<dbReference type="InterPro" id="IPR046670">
    <property type="entry name" value="DUF6540"/>
</dbReference>
<proteinExistence type="predicted"/>
<accession>A0A9P7N796</accession>
<dbReference type="EMBL" id="SRPW01002201">
    <property type="protein sequence ID" value="KAG5994854.1"/>
    <property type="molecule type" value="Genomic_DNA"/>
</dbReference>
<name>A0A9P7N796_9HYPO</name>
<dbReference type="Proteomes" id="UP000748025">
    <property type="component" value="Unassembled WGS sequence"/>
</dbReference>
<reference evidence="2" key="1">
    <citation type="journal article" date="2020" name="bioRxiv">
        <title>Whole genome comparisons of ergot fungi reveals the divergence and evolution of species within the genus Claviceps are the result of varying mechanisms driving genome evolution and host range expansion.</title>
        <authorList>
            <person name="Wyka S.A."/>
            <person name="Mondo S.J."/>
            <person name="Liu M."/>
            <person name="Dettman J."/>
            <person name="Nalam V."/>
            <person name="Broders K.D."/>
        </authorList>
    </citation>
    <scope>NUCLEOTIDE SEQUENCE</scope>
    <source>
        <strain evidence="2">CCC 602</strain>
    </source>
</reference>